<dbReference type="Proteomes" id="UP001158986">
    <property type="component" value="Unassembled WGS sequence"/>
</dbReference>
<sequence>MDSLGLRKVVTSASGNCLAIAIVQGATGKYLAEPTSKLGQLTATLKTGIKEETAYRMTFGSRCFKSCLENHDAAGISWPTQMVFEDYASSPSERKAVVADNTWGGNGVIGLAAMLLRQNIYVLESEDTRANP</sequence>
<comment type="caution">
    <text evidence="1">The sequence shown here is derived from an EMBL/GenBank/DDBJ whole genome shotgun (WGS) entry which is preliminary data.</text>
</comment>
<gene>
    <name evidence="1" type="ORF">PBS001_LOCUS4171</name>
</gene>
<evidence type="ECO:0000313" key="2">
    <source>
        <dbReference type="Proteomes" id="UP001158986"/>
    </source>
</evidence>
<accession>A0ABN8CXF3</accession>
<proteinExistence type="predicted"/>
<evidence type="ECO:0000313" key="1">
    <source>
        <dbReference type="EMBL" id="CAH0517572.1"/>
    </source>
</evidence>
<keyword evidence="2" id="KW-1185">Reference proteome</keyword>
<reference evidence="1 2" key="1">
    <citation type="submission" date="2021-11" db="EMBL/GenBank/DDBJ databases">
        <authorList>
            <person name="Islam A."/>
            <person name="Islam S."/>
            <person name="Flora M.S."/>
            <person name="Rahman M."/>
            <person name="Ziaur R.M."/>
            <person name="Epstein J.H."/>
            <person name="Hassan M."/>
            <person name="Klassen M."/>
            <person name="Woodard K."/>
            <person name="Webb A."/>
            <person name="Webby R.J."/>
            <person name="El Zowalaty M.E."/>
        </authorList>
    </citation>
    <scope>NUCLEOTIDE SEQUENCE [LARGE SCALE GENOMIC DNA]</scope>
    <source>
        <strain evidence="1">Pbs1</strain>
    </source>
</reference>
<dbReference type="EMBL" id="CAKLCB010000245">
    <property type="protein sequence ID" value="CAH0517572.1"/>
    <property type="molecule type" value="Genomic_DNA"/>
</dbReference>
<protein>
    <submittedName>
        <fullName evidence="1">Uncharacterized protein</fullName>
    </submittedName>
</protein>
<name>A0ABN8CXF3_9STRA</name>
<organism evidence="1 2">
    <name type="scientific">Peronospora belbahrii</name>
    <dbReference type="NCBI Taxonomy" id="622444"/>
    <lineage>
        <taxon>Eukaryota</taxon>
        <taxon>Sar</taxon>
        <taxon>Stramenopiles</taxon>
        <taxon>Oomycota</taxon>
        <taxon>Peronosporomycetes</taxon>
        <taxon>Peronosporales</taxon>
        <taxon>Peronosporaceae</taxon>
        <taxon>Peronospora</taxon>
    </lineage>
</organism>